<gene>
    <name evidence="1" type="ORF">MTR67_022477</name>
</gene>
<reference evidence="1" key="1">
    <citation type="submission" date="2023-08" db="EMBL/GenBank/DDBJ databases">
        <title>A de novo genome assembly of Solanum verrucosum Schlechtendal, a Mexican diploid species geographically isolated from the other diploid A-genome species in potato relatives.</title>
        <authorList>
            <person name="Hosaka K."/>
        </authorList>
    </citation>
    <scope>NUCLEOTIDE SEQUENCE</scope>
    <source>
        <tissue evidence="1">Young leaves</tissue>
    </source>
</reference>
<dbReference type="AlphaFoldDB" id="A0AAF0TQK1"/>
<dbReference type="Proteomes" id="UP001234989">
    <property type="component" value="Chromosome 5"/>
</dbReference>
<dbReference type="GO" id="GO:0003676">
    <property type="term" value="F:nucleic acid binding"/>
    <property type="evidence" value="ECO:0007669"/>
    <property type="project" value="InterPro"/>
</dbReference>
<protein>
    <submittedName>
        <fullName evidence="1">Uncharacterized protein</fullName>
    </submittedName>
</protein>
<evidence type="ECO:0000313" key="1">
    <source>
        <dbReference type="EMBL" id="WMV29092.1"/>
    </source>
</evidence>
<name>A0AAF0TQK1_SOLVR</name>
<proteinExistence type="predicted"/>
<dbReference type="InterPro" id="IPR036397">
    <property type="entry name" value="RNaseH_sf"/>
</dbReference>
<organism evidence="1 2">
    <name type="scientific">Solanum verrucosum</name>
    <dbReference type="NCBI Taxonomy" id="315347"/>
    <lineage>
        <taxon>Eukaryota</taxon>
        <taxon>Viridiplantae</taxon>
        <taxon>Streptophyta</taxon>
        <taxon>Embryophyta</taxon>
        <taxon>Tracheophyta</taxon>
        <taxon>Spermatophyta</taxon>
        <taxon>Magnoliopsida</taxon>
        <taxon>eudicotyledons</taxon>
        <taxon>Gunneridae</taxon>
        <taxon>Pentapetalae</taxon>
        <taxon>asterids</taxon>
        <taxon>lamiids</taxon>
        <taxon>Solanales</taxon>
        <taxon>Solanaceae</taxon>
        <taxon>Solanoideae</taxon>
        <taxon>Solaneae</taxon>
        <taxon>Solanum</taxon>
    </lineage>
</organism>
<dbReference type="Gene3D" id="1.10.340.70">
    <property type="match status" value="1"/>
</dbReference>
<dbReference type="Gene3D" id="3.30.420.10">
    <property type="entry name" value="Ribonuclease H-like superfamily/Ribonuclease H"/>
    <property type="match status" value="1"/>
</dbReference>
<dbReference type="EMBL" id="CP133616">
    <property type="protein sequence ID" value="WMV29092.1"/>
    <property type="molecule type" value="Genomic_DNA"/>
</dbReference>
<dbReference type="PANTHER" id="PTHR45835:SF91">
    <property type="entry name" value="RETROTRANSPOSON, TY3-GYPSY SUBCLASS-LIKE PROTEIN"/>
    <property type="match status" value="1"/>
</dbReference>
<dbReference type="PANTHER" id="PTHR45835">
    <property type="entry name" value="YALI0A06105P"/>
    <property type="match status" value="1"/>
</dbReference>
<dbReference type="SUPFAM" id="SSF53098">
    <property type="entry name" value="Ribonuclease H-like"/>
    <property type="match status" value="1"/>
</dbReference>
<accession>A0AAF0TQK1</accession>
<keyword evidence="2" id="KW-1185">Reference proteome</keyword>
<dbReference type="InterPro" id="IPR012337">
    <property type="entry name" value="RNaseH-like_sf"/>
</dbReference>
<evidence type="ECO:0000313" key="2">
    <source>
        <dbReference type="Proteomes" id="UP001234989"/>
    </source>
</evidence>
<sequence length="95" mass="11362">MYHDLREVYCWNSMKKCIADFVSKCPNFQQVKVEHQRPSGVALNIALLECKWEMIHMDFITGFPRSRRKPEFIWVIVDRMSKSTQFFRVKTKSST</sequence>